<comment type="caution">
    <text evidence="1">The sequence shown here is derived from an EMBL/GenBank/DDBJ whole genome shotgun (WGS) entry which is preliminary data.</text>
</comment>
<accession>A0ACC2VFC2</accession>
<proteinExistence type="predicted"/>
<dbReference type="EMBL" id="JASBWT010000017">
    <property type="protein sequence ID" value="KAJ9097301.1"/>
    <property type="molecule type" value="Genomic_DNA"/>
</dbReference>
<organism evidence="1 2">
    <name type="scientific">Naganishia friedmannii</name>
    <dbReference type="NCBI Taxonomy" id="89922"/>
    <lineage>
        <taxon>Eukaryota</taxon>
        <taxon>Fungi</taxon>
        <taxon>Dikarya</taxon>
        <taxon>Basidiomycota</taxon>
        <taxon>Agaricomycotina</taxon>
        <taxon>Tremellomycetes</taxon>
        <taxon>Filobasidiales</taxon>
        <taxon>Filobasidiaceae</taxon>
        <taxon>Naganishia</taxon>
    </lineage>
</organism>
<evidence type="ECO:0000313" key="2">
    <source>
        <dbReference type="Proteomes" id="UP001227268"/>
    </source>
</evidence>
<gene>
    <name evidence="1" type="ORF">QFC21_004970</name>
</gene>
<reference evidence="1" key="1">
    <citation type="submission" date="2023-04" db="EMBL/GenBank/DDBJ databases">
        <title>Draft Genome sequencing of Naganishia species isolated from polar environments using Oxford Nanopore Technology.</title>
        <authorList>
            <person name="Leo P."/>
            <person name="Venkateswaran K."/>
        </authorList>
    </citation>
    <scope>NUCLEOTIDE SEQUENCE</scope>
    <source>
        <strain evidence="1">MNA-CCFEE 5423</strain>
    </source>
</reference>
<protein>
    <submittedName>
        <fullName evidence="1">Uncharacterized protein</fullName>
    </submittedName>
</protein>
<name>A0ACC2VFC2_9TREE</name>
<evidence type="ECO:0000313" key="1">
    <source>
        <dbReference type="EMBL" id="KAJ9097301.1"/>
    </source>
</evidence>
<sequence>MPYAEPSSPGSSSLGSPRQGSSPTRHVSLPSFSQASEAIDGLPPLSTSQAAASPVISPSSSRTPTPSRSRSHSFATGGYVDYKFNDGPTQVAPVLPRRSSHVSPPNSNRPSRHVSPAMSPAVTNEHYSFGTTLAGITGLPRRTSSHGRPALPTVATHNVARAAKDSNASSASSSSSTTLVNAPETSSMDRVSDSLTKYAARVQEQEEREEAERTLKRNLRQQRVQRQLAARARELEQTDDFFARSDSQNSALTSTSSSEGEGDEEANTESSLPTPKHLYDGSPVPFPSTGDLTVSADATPMGSASATPTMTSPTGPMPLACPEAMPTTKRAPVINPRHRARDGPSLGLRRQPSSSLQLNIPPTPPIHNSMSTPTSITSPTGSTASSSAYLYDMDRPTSSFLRKKSGEVVKPSLKRRSLSTPHLPLRTESGYTKSEPATPGINDDYTDHQHKNVRFAGSDDGQEKLENVVLFLSQQKVTAVSKTADEEDGAYPVTETETEADTDATEYIAFRTRRAQEAKEIDNSERVSFAEGTSMVPRLRTDFSPSGHNDLKPCNVILERVELPSNLTEPLALRGSVLVRNLMFQKWVTIRFTMDNWQTVSEVAATHVVHIPSQTTGDEGWDRFTFSIKLEDFRRKIDEKQVLLCIRFSVDGNEWWDSNDGNNYRFAFKKVQPVKRRTRMFDLTQPESPTGPRSPTAAAPLPGTRGSNFGRMTGWNFPGMGNPDASPSQGLLGQPNAVSPQAQRVSLPRRTSDTNRHPPSFAAPPQPDVHEHLKLKTYCAPAPPLSPPKEPVATLIQHKEAVRRPPLSQVIGGQYASLPPVEAASHERRRSWGGEIIEDEAKPAKKDSSWTSQPESRSKALSPPLPSKPNDISAVVPKPELADTSTLPSAQQGFQQEDAKLADLNRAVNELSLFTPPSSALSSPPAIDPESETASTSSPSPASSTGELQHEGVDLPEVLVDPLDRDDEMEAAASGSDGIHSDSYQDFIKKYCFFSSYSSQTVSPAHSRSHTPLGGFRQNGSSPNPYGPDYPTFQPRDQITPTGIHSVGQHASSDNYFGFQPSSSARYSSEKNSSITGWAGALRAGAGPGSDSNNSSGGTTTPYLEANV</sequence>
<keyword evidence="2" id="KW-1185">Reference proteome</keyword>
<dbReference type="Proteomes" id="UP001227268">
    <property type="component" value="Unassembled WGS sequence"/>
</dbReference>